<dbReference type="InterPro" id="IPR003029">
    <property type="entry name" value="S1_domain"/>
</dbReference>
<dbReference type="InterPro" id="IPR035104">
    <property type="entry name" value="Ribosomal_protein_S1-like"/>
</dbReference>
<keyword evidence="2 5" id="KW-0689">Ribosomal protein</keyword>
<dbReference type="GO" id="GO:0005840">
    <property type="term" value="C:ribosome"/>
    <property type="evidence" value="ECO:0007669"/>
    <property type="project" value="UniProtKB-KW"/>
</dbReference>
<proteinExistence type="inferred from homology"/>
<feature type="domain" description="S1 motif" evidence="4">
    <location>
        <begin position="156"/>
        <end position="224"/>
    </location>
</feature>
<dbReference type="InterPro" id="IPR012340">
    <property type="entry name" value="NA-bd_OB-fold"/>
</dbReference>
<accession>A0A117LGX9</accession>
<feature type="domain" description="S1 motif" evidence="4">
    <location>
        <begin position="241"/>
        <end position="310"/>
    </location>
</feature>
<sequence length="314" mass="35444">MSLKKHDFGDDSAPMLDDSWWSSLLEEATKYPNADNKANNIHHEEIDDGDIDWNLLEQYFYQDEVLKVTIVGYNKGGLLVKGDKFRGFVPNSHLKEISKMQYNQDRMQALKQYIGQDMEVKVIECDQKTGKLILSERAAEKAPGCRLDVFEELEIGSDVEGEVTNITKFGIFLDLGGVEGLIHVSEISWGKVHHPSEVVSVGDSVRARVISIDREKMRIALSMKQLLPNPWFEFSEKYLEGDVITVTITRVVGYGVFAEVENGIEGLVHISDIQSKDSTISTDTMHVGEQIVVTIKAIDVENRRLSMGFISRFE</sequence>
<keyword evidence="3" id="KW-0687">Ribonucleoprotein</keyword>
<dbReference type="FunFam" id="2.40.50.140:FF:000051">
    <property type="entry name" value="RNA-binding transcriptional accessory protein"/>
    <property type="match status" value="1"/>
</dbReference>
<dbReference type="GO" id="GO:1990904">
    <property type="term" value="C:ribonucleoprotein complex"/>
    <property type="evidence" value="ECO:0007669"/>
    <property type="project" value="UniProtKB-KW"/>
</dbReference>
<dbReference type="PRINTS" id="PR00681">
    <property type="entry name" value="RIBOSOMALS1"/>
</dbReference>
<dbReference type="PATRIC" id="fig|167964.4.peg.1221"/>
<comment type="caution">
    <text evidence="5">The sequence shown here is derived from an EMBL/GenBank/DDBJ whole genome shotgun (WGS) entry which is preliminary data.</text>
</comment>
<protein>
    <submittedName>
        <fullName evidence="5">Putative 30S ribosomal protein S1</fullName>
    </submittedName>
</protein>
<evidence type="ECO:0000313" key="5">
    <source>
        <dbReference type="EMBL" id="KUK46556.1"/>
    </source>
</evidence>
<evidence type="ECO:0000313" key="6">
    <source>
        <dbReference type="Proteomes" id="UP000064249"/>
    </source>
</evidence>
<evidence type="ECO:0000256" key="3">
    <source>
        <dbReference type="ARBA" id="ARBA00023274"/>
    </source>
</evidence>
<dbReference type="Pfam" id="PF00575">
    <property type="entry name" value="S1"/>
    <property type="match status" value="3"/>
</dbReference>
<name>A0A117LGX9_9CHLR</name>
<dbReference type="PANTHER" id="PTHR10724">
    <property type="entry name" value="30S RIBOSOMAL PROTEIN S1"/>
    <property type="match status" value="1"/>
</dbReference>
<dbReference type="InterPro" id="IPR050437">
    <property type="entry name" value="Ribos_protein_bS1-like"/>
</dbReference>
<dbReference type="AlphaFoldDB" id="A0A117LGX9"/>
<dbReference type="EMBL" id="LGFU01000020">
    <property type="protein sequence ID" value="KUK46556.1"/>
    <property type="molecule type" value="Genomic_DNA"/>
</dbReference>
<dbReference type="PROSITE" id="PS50126">
    <property type="entry name" value="S1"/>
    <property type="match status" value="3"/>
</dbReference>
<dbReference type="GO" id="GO:0006412">
    <property type="term" value="P:translation"/>
    <property type="evidence" value="ECO:0007669"/>
    <property type="project" value="TreeGrafter"/>
</dbReference>
<gene>
    <name evidence="5" type="ORF">XD73_0560</name>
</gene>
<dbReference type="GO" id="GO:0003729">
    <property type="term" value="F:mRNA binding"/>
    <property type="evidence" value="ECO:0007669"/>
    <property type="project" value="UniProtKB-ARBA"/>
</dbReference>
<dbReference type="SMART" id="SM00316">
    <property type="entry name" value="S1"/>
    <property type="match status" value="3"/>
</dbReference>
<dbReference type="SUPFAM" id="SSF50249">
    <property type="entry name" value="Nucleic acid-binding proteins"/>
    <property type="match status" value="3"/>
</dbReference>
<evidence type="ECO:0000259" key="4">
    <source>
        <dbReference type="PROSITE" id="PS50126"/>
    </source>
</evidence>
<comment type="similarity">
    <text evidence="1">Belongs to the bacterial ribosomal protein bS1 family.</text>
</comment>
<organism evidence="5 6">
    <name type="scientific">Anaerolinea thermophila</name>
    <dbReference type="NCBI Taxonomy" id="167964"/>
    <lineage>
        <taxon>Bacteria</taxon>
        <taxon>Bacillati</taxon>
        <taxon>Chloroflexota</taxon>
        <taxon>Anaerolineae</taxon>
        <taxon>Anaerolineales</taxon>
        <taxon>Anaerolineaceae</taxon>
        <taxon>Anaerolinea</taxon>
    </lineage>
</organism>
<reference evidence="5 6" key="1">
    <citation type="journal article" date="2015" name="MBio">
        <title>Genome-Resolved Metagenomic Analysis Reveals Roles for Candidate Phyla and Other Microbial Community Members in Biogeochemical Transformations in Oil Reservoirs.</title>
        <authorList>
            <person name="Hu P."/>
            <person name="Tom L."/>
            <person name="Singh A."/>
            <person name="Thomas B.C."/>
            <person name="Baker B.J."/>
            <person name="Piceno Y.M."/>
            <person name="Andersen G.L."/>
            <person name="Banfield J.F."/>
        </authorList>
    </citation>
    <scope>NUCLEOTIDE SEQUENCE [LARGE SCALE GENOMIC DNA]</scope>
    <source>
        <strain evidence="5">46_16</strain>
    </source>
</reference>
<feature type="domain" description="S1 motif" evidence="4">
    <location>
        <begin position="63"/>
        <end position="137"/>
    </location>
</feature>
<dbReference type="Gene3D" id="2.40.50.140">
    <property type="entry name" value="Nucleic acid-binding proteins"/>
    <property type="match status" value="3"/>
</dbReference>
<evidence type="ECO:0000256" key="2">
    <source>
        <dbReference type="ARBA" id="ARBA00022980"/>
    </source>
</evidence>
<dbReference type="PANTHER" id="PTHR10724:SF7">
    <property type="entry name" value="SMALL RIBOSOMAL SUBUNIT PROTEIN BS1C"/>
    <property type="match status" value="1"/>
</dbReference>
<dbReference type="Proteomes" id="UP000064249">
    <property type="component" value="Unassembled WGS sequence"/>
</dbReference>
<dbReference type="GO" id="GO:0003735">
    <property type="term" value="F:structural constituent of ribosome"/>
    <property type="evidence" value="ECO:0007669"/>
    <property type="project" value="TreeGrafter"/>
</dbReference>
<dbReference type="CDD" id="cd04465">
    <property type="entry name" value="S1_RPS1_repeat_ec2_hs2"/>
    <property type="match status" value="1"/>
</dbReference>
<dbReference type="CDD" id="cd05688">
    <property type="entry name" value="S1_RPS1_repeat_ec3"/>
    <property type="match status" value="1"/>
</dbReference>
<evidence type="ECO:0000256" key="1">
    <source>
        <dbReference type="ARBA" id="ARBA00006767"/>
    </source>
</evidence>
<dbReference type="GO" id="GO:0005737">
    <property type="term" value="C:cytoplasm"/>
    <property type="evidence" value="ECO:0007669"/>
    <property type="project" value="UniProtKB-ARBA"/>
</dbReference>